<dbReference type="CDD" id="cd01650">
    <property type="entry name" value="RT_nLTR_like"/>
    <property type="match status" value="1"/>
</dbReference>
<dbReference type="GeneTree" id="ENSGT00940000163630"/>
<evidence type="ECO:0000313" key="3">
    <source>
        <dbReference type="Proteomes" id="UP000001646"/>
    </source>
</evidence>
<dbReference type="Ensembl" id="ENSACAT00000047726.1">
    <property type="protein sequence ID" value="ENSACAP00000039209.1"/>
    <property type="gene ID" value="ENSACAG00000041494.1"/>
</dbReference>
<dbReference type="PANTHER" id="PTHR31635">
    <property type="entry name" value="REVERSE TRANSCRIPTASE DOMAIN-CONTAINING PROTEIN-RELATED"/>
    <property type="match status" value="1"/>
</dbReference>
<sequence>MEWGIKKRLKERGEELKQEGDKLFQNFQKNPSVQNKERWKENKKVLEDLEKIEVTKKYLFVKNDFHVNSINNTKRLASYLKKKKGRNMVKKLKDENGQIKTKEEDLREIMASYYEKLYANKETEMSEGVVVRKLDPQDQIGLNKTITSKEIEEVINNLKPNSSPGPDGFTSNFYKIFQPEITPNLEILFNEILKNRTIPETWKRSEIITILKPNKDESDPNSYRPITLCNVDYKIFTKLLANRLTDIIPKLIGEDQYGFIKNRRLADPIRNILNVINQATREKEKLLLLKLDVYKAFDTVNHHYLQQVCEEYNLGREFCEVIKELYKDNLAQLLINGTRTRIIKINSGTKQGCPLSPILFALAIEPLANFIREDDKIKGFKIARELIKINLFADDAMVLMGSPMESIKEVIQTVKKFENLSGLAINIQKSEILHKNLS</sequence>
<keyword evidence="3" id="KW-1185">Reference proteome</keyword>
<reference evidence="2" key="1">
    <citation type="submission" date="2009-12" db="EMBL/GenBank/DDBJ databases">
        <title>The Genome Sequence of Anolis carolinensis (Green Anole Lizard).</title>
        <authorList>
            <consortium name="The Genome Sequencing Platform"/>
            <person name="Di Palma F."/>
            <person name="Alfoldi J."/>
            <person name="Heiman D."/>
            <person name="Young S."/>
            <person name="Grabherr M."/>
            <person name="Johnson J."/>
            <person name="Lander E.S."/>
            <person name="Lindblad-Toh K."/>
        </authorList>
    </citation>
    <scope>NUCLEOTIDE SEQUENCE [LARGE SCALE GENOMIC DNA]</scope>
    <source>
        <strain evidence="2">JBL SC #1</strain>
    </source>
</reference>
<dbReference type="InterPro" id="IPR000477">
    <property type="entry name" value="RT_dom"/>
</dbReference>
<dbReference type="PROSITE" id="PS50878">
    <property type="entry name" value="RT_POL"/>
    <property type="match status" value="1"/>
</dbReference>
<reference evidence="2" key="3">
    <citation type="submission" date="2025-09" db="UniProtKB">
        <authorList>
            <consortium name="Ensembl"/>
        </authorList>
    </citation>
    <scope>IDENTIFICATION</scope>
</reference>
<feature type="domain" description="Reverse transcriptase" evidence="1">
    <location>
        <begin position="191"/>
        <end position="438"/>
    </location>
</feature>
<organism evidence="2 3">
    <name type="scientific">Anolis carolinensis</name>
    <name type="common">Green anole</name>
    <name type="synonym">American chameleon</name>
    <dbReference type="NCBI Taxonomy" id="28377"/>
    <lineage>
        <taxon>Eukaryota</taxon>
        <taxon>Metazoa</taxon>
        <taxon>Chordata</taxon>
        <taxon>Craniata</taxon>
        <taxon>Vertebrata</taxon>
        <taxon>Euteleostomi</taxon>
        <taxon>Lepidosauria</taxon>
        <taxon>Squamata</taxon>
        <taxon>Bifurcata</taxon>
        <taxon>Unidentata</taxon>
        <taxon>Episquamata</taxon>
        <taxon>Toxicofera</taxon>
        <taxon>Iguania</taxon>
        <taxon>Dactyloidae</taxon>
        <taxon>Anolis</taxon>
    </lineage>
</organism>
<evidence type="ECO:0000259" key="1">
    <source>
        <dbReference type="PROSITE" id="PS50878"/>
    </source>
</evidence>
<dbReference type="SUPFAM" id="SSF56672">
    <property type="entry name" value="DNA/RNA polymerases"/>
    <property type="match status" value="1"/>
</dbReference>
<name>A0A803TVG9_ANOCA</name>
<dbReference type="InParanoid" id="A0A803TVG9"/>
<protein>
    <recommendedName>
        <fullName evidence="1">Reverse transcriptase domain-containing protein</fullName>
    </recommendedName>
</protein>
<proteinExistence type="predicted"/>
<accession>A0A803TVG9</accession>
<dbReference type="AlphaFoldDB" id="A0A803TVG9"/>
<dbReference type="Pfam" id="PF00078">
    <property type="entry name" value="RVT_1"/>
    <property type="match status" value="1"/>
</dbReference>
<reference evidence="2" key="2">
    <citation type="submission" date="2025-08" db="UniProtKB">
        <authorList>
            <consortium name="Ensembl"/>
        </authorList>
    </citation>
    <scope>IDENTIFICATION</scope>
</reference>
<dbReference type="Proteomes" id="UP000001646">
    <property type="component" value="Unplaced"/>
</dbReference>
<dbReference type="InterPro" id="IPR043502">
    <property type="entry name" value="DNA/RNA_pol_sf"/>
</dbReference>
<dbReference type="PANTHER" id="PTHR31635:SF196">
    <property type="entry name" value="REVERSE TRANSCRIPTASE DOMAIN-CONTAINING PROTEIN-RELATED"/>
    <property type="match status" value="1"/>
</dbReference>
<evidence type="ECO:0000313" key="2">
    <source>
        <dbReference type="Ensembl" id="ENSACAP00000039209.1"/>
    </source>
</evidence>